<organism evidence="2 3">
    <name type="scientific">Pseudokineococcus marinus</name>
    <dbReference type="NCBI Taxonomy" id="351215"/>
    <lineage>
        <taxon>Bacteria</taxon>
        <taxon>Bacillati</taxon>
        <taxon>Actinomycetota</taxon>
        <taxon>Actinomycetes</taxon>
        <taxon>Kineosporiales</taxon>
        <taxon>Kineosporiaceae</taxon>
        <taxon>Pseudokineococcus</taxon>
    </lineage>
</organism>
<keyword evidence="3" id="KW-1185">Reference proteome</keyword>
<dbReference type="EMBL" id="JABEMA010000023">
    <property type="protein sequence ID" value="NNH22167.1"/>
    <property type="molecule type" value="Genomic_DNA"/>
</dbReference>
<evidence type="ECO:0000313" key="3">
    <source>
        <dbReference type="Proteomes" id="UP000555552"/>
    </source>
</evidence>
<evidence type="ECO:0000256" key="1">
    <source>
        <dbReference type="SAM" id="Phobius"/>
    </source>
</evidence>
<dbReference type="Proteomes" id="UP000555552">
    <property type="component" value="Unassembled WGS sequence"/>
</dbReference>
<dbReference type="AlphaFoldDB" id="A0A849BM84"/>
<gene>
    <name evidence="2" type="ORF">HLB09_03515</name>
</gene>
<protein>
    <submittedName>
        <fullName evidence="2">Uncharacterized protein</fullName>
    </submittedName>
</protein>
<reference evidence="2 3" key="1">
    <citation type="submission" date="2020-05" db="EMBL/GenBank/DDBJ databases">
        <title>MicrobeNet Type strains.</title>
        <authorList>
            <person name="Nicholson A.C."/>
        </authorList>
    </citation>
    <scope>NUCLEOTIDE SEQUENCE [LARGE SCALE GENOMIC DNA]</scope>
    <source>
        <strain evidence="2 3">JCM 14547</strain>
    </source>
</reference>
<comment type="caution">
    <text evidence="2">The sequence shown here is derived from an EMBL/GenBank/DDBJ whole genome shotgun (WGS) entry which is preliminary data.</text>
</comment>
<dbReference type="RefSeq" id="WP_171202019.1">
    <property type="nucleotide sequence ID" value="NZ_BAAANP010000046.1"/>
</dbReference>
<accession>A0A849BM84</accession>
<keyword evidence="1" id="KW-0812">Transmembrane</keyword>
<evidence type="ECO:0000313" key="2">
    <source>
        <dbReference type="EMBL" id="NNH22167.1"/>
    </source>
</evidence>
<keyword evidence="1" id="KW-0472">Membrane</keyword>
<keyword evidence="1" id="KW-1133">Transmembrane helix</keyword>
<proteinExistence type="predicted"/>
<feature type="transmembrane region" description="Helical" evidence="1">
    <location>
        <begin position="25"/>
        <end position="46"/>
    </location>
</feature>
<feature type="transmembrane region" description="Helical" evidence="1">
    <location>
        <begin position="58"/>
        <end position="79"/>
    </location>
</feature>
<sequence length="106" mass="10569">MAMDERFARAPVSGLAIGGCTSVAALTYGAFLVALVLVAGVSVVAGRAVQSRSRSPEVVVAAVFALLVANLAACVLITGGAHSPLLPLAVVPVFTLAFKPCSCAIS</sequence>
<dbReference type="PROSITE" id="PS51257">
    <property type="entry name" value="PROKAR_LIPOPROTEIN"/>
    <property type="match status" value="1"/>
</dbReference>
<name>A0A849BM84_9ACTN</name>